<gene>
    <name evidence="2" type="ORF">LR394_27585</name>
</gene>
<dbReference type="EMBL" id="JAJOMB010000017">
    <property type="protein sequence ID" value="MCD5314673.1"/>
    <property type="molecule type" value="Genomic_DNA"/>
</dbReference>
<accession>A0A9X1NK99</accession>
<evidence type="ECO:0000313" key="3">
    <source>
        <dbReference type="Proteomes" id="UP001138997"/>
    </source>
</evidence>
<reference evidence="2" key="1">
    <citation type="submission" date="2021-11" db="EMBL/GenBank/DDBJ databases">
        <title>Streptomyces corallinus and Kineosporia corallina sp. nov., two new coral-derived marine actinobacteria.</title>
        <authorList>
            <person name="Buangrab K."/>
            <person name="Sutthacheep M."/>
            <person name="Yeemin T."/>
            <person name="Harunari E."/>
            <person name="Igarashi Y."/>
            <person name="Sripreechasak P."/>
            <person name="Kanchanasin P."/>
            <person name="Tanasupawat S."/>
            <person name="Phongsopitanun W."/>
        </authorList>
    </citation>
    <scope>NUCLEOTIDE SEQUENCE</scope>
    <source>
        <strain evidence="2">JCM 31032</strain>
    </source>
</reference>
<proteinExistence type="predicted"/>
<organism evidence="2 3">
    <name type="scientific">Kineosporia babensis</name>
    <dbReference type="NCBI Taxonomy" id="499548"/>
    <lineage>
        <taxon>Bacteria</taxon>
        <taxon>Bacillati</taxon>
        <taxon>Actinomycetota</taxon>
        <taxon>Actinomycetes</taxon>
        <taxon>Kineosporiales</taxon>
        <taxon>Kineosporiaceae</taxon>
        <taxon>Kineosporia</taxon>
    </lineage>
</organism>
<feature type="region of interest" description="Disordered" evidence="1">
    <location>
        <begin position="1"/>
        <end position="72"/>
    </location>
</feature>
<dbReference type="Proteomes" id="UP001138997">
    <property type="component" value="Unassembled WGS sequence"/>
</dbReference>
<keyword evidence="3" id="KW-1185">Reference proteome</keyword>
<sequence>MDRLLGRDKGQQNQGYQQQGYQQNYGGQNYGGQQQYGQQYGGQQQPWGSPAPQQQYGGQTVGRPGAEPGSDAKADEAAIARYRYMLKTAPPEKIEEAHAEAFAKLSPDQRRMVLAGLSEEVPPHERAASDDPRSLARMATRAEMRNPGTLERSFNRPGMGGGMGGGGGMGMGGMIAGGLLAGVAGAFVGTAIADAMFDGDEFQEGYEAAADDFTQAAEEAPAEMEEAAGDFGGGFGDFGGGDFGGGDFEL</sequence>
<name>A0A9X1NK99_9ACTN</name>
<evidence type="ECO:0000313" key="2">
    <source>
        <dbReference type="EMBL" id="MCD5314673.1"/>
    </source>
</evidence>
<evidence type="ECO:0000256" key="1">
    <source>
        <dbReference type="SAM" id="MobiDB-lite"/>
    </source>
</evidence>
<feature type="compositionally biased region" description="Low complexity" evidence="1">
    <location>
        <begin position="11"/>
        <end position="45"/>
    </location>
</feature>
<comment type="caution">
    <text evidence="2">The sequence shown here is derived from an EMBL/GenBank/DDBJ whole genome shotgun (WGS) entry which is preliminary data.</text>
</comment>
<protein>
    <submittedName>
        <fullName evidence="2">Uncharacterized protein</fullName>
    </submittedName>
</protein>
<dbReference type="AlphaFoldDB" id="A0A9X1NK99"/>
<feature type="compositionally biased region" description="Basic and acidic residues" evidence="1">
    <location>
        <begin position="1"/>
        <end position="10"/>
    </location>
</feature>